<feature type="domain" description="Lethal giant larvae (Lgl)-like C-terminal" evidence="5">
    <location>
        <begin position="511"/>
        <end position="897"/>
    </location>
</feature>
<dbReference type="SMART" id="SM00320">
    <property type="entry name" value="WD40"/>
    <property type="match status" value="3"/>
</dbReference>
<dbReference type="Gene3D" id="2.130.10.10">
    <property type="entry name" value="YVTN repeat-like/Quinoprotein amine dehydrogenase"/>
    <property type="match status" value="2"/>
</dbReference>
<dbReference type="InterPro" id="IPR036322">
    <property type="entry name" value="WD40_repeat_dom_sf"/>
</dbReference>
<keyword evidence="2" id="KW-0268">Exocytosis</keyword>
<comment type="similarity">
    <text evidence="1">Belongs to the WD repeat L(2)GL family.</text>
</comment>
<comment type="caution">
    <text evidence="6">The sequence shown here is derived from an EMBL/GenBank/DDBJ whole genome shotgun (WGS) entry which is preliminary data.</text>
</comment>
<dbReference type="InterPro" id="IPR015943">
    <property type="entry name" value="WD40/YVTN_repeat-like_dom_sf"/>
</dbReference>
<feature type="region of interest" description="Disordered" evidence="4">
    <location>
        <begin position="1"/>
        <end position="21"/>
    </location>
</feature>
<feature type="region of interest" description="Disordered" evidence="4">
    <location>
        <begin position="891"/>
        <end position="921"/>
    </location>
</feature>
<gene>
    <name evidence="6" type="ORF">PG986_014621</name>
</gene>
<evidence type="ECO:0000256" key="4">
    <source>
        <dbReference type="SAM" id="MobiDB-lite"/>
    </source>
</evidence>
<feature type="repeat" description="WD" evidence="3">
    <location>
        <begin position="240"/>
        <end position="260"/>
    </location>
</feature>
<evidence type="ECO:0000313" key="6">
    <source>
        <dbReference type="EMBL" id="KAK7937753.1"/>
    </source>
</evidence>
<dbReference type="SUPFAM" id="SSF50978">
    <property type="entry name" value="WD40 repeat-like"/>
    <property type="match status" value="1"/>
</dbReference>
<keyword evidence="3" id="KW-0853">WD repeat</keyword>
<evidence type="ECO:0000256" key="3">
    <source>
        <dbReference type="PROSITE-ProRule" id="PRU00221"/>
    </source>
</evidence>
<proteinExistence type="inferred from homology"/>
<sequence length="982" mass="107090">MAGFLRGKQSGMSNDLSPKVTPDLFAPDDRTRYGINSQISCIAYEPVQSLIAVGTRESKFGPGRIEVFGQNRVHKFLVPPRPCSFSDLQFCANRLVSLDTKNEIIIWDLDTGKRVVGFHCPGVVSCMVTDPMLDWCLLATQSGEVFAYDLDRERLSPLRIPNYWAERDPKARAIAIVSMQLHPRDIGKLLIAYTHGAVVYSFKQNKPTMFYEYQVPPGAPGGNCVATETTRQPRLVQALWHPTGTFVLTAHEDGSLVFWDGSNKDGRLVMARTLYDMDIHKPVPNPGSSSLAKHPYIRIAWCCKENPEDSGLVIAGGQTVDSPPDGLTFIELGITPNYATSTWSILSEYCKGKRQSILQTPPMTEVADFFLIPRLSPHFAGAQDPIAIMTLLTSGEVSTMSFPSGYPISPTNQLHPSMSFVHPFAVKFEVATIERTRWLGMVETRNQGEALLKGGKEAPLQRRMFEGRSIIQVAHADGTVRIWDAGHGDEIENFTQLQVDVPRAVGRFDDVTITAMSMASNTGEFAVGTNAGELVIYKWDGNRFYGRENDQQIEPNPGGLTDISSRTEPSLKQGLQPFRLYEMMQGPITATKVSDIGFIAVGSANGFFSIIDMRGPSVIYQATMSEFAKQDKRSSFLRGGSSASSVKEWPTAIEFAVLTLDGDKFSSICCFVGTNMGKLLTFVLLPEGNGYKATPFGVAQLNDKVVSICPIETNTGSPAVATGQSVAGLREGKQTQGTLVVVTSTEIRLLRPGTSKGASKSFDDYLCESAAVTKVNVYGVALVGIFGDRKARAFSLPALSEINHAPLNMMDGSRSEDAIVDSDGNLFCWTGPAEIAILGAWGVGREIENTADVLINPNLVIPPRPTISNVQWLSGTQYVSPLDLDLLIGGPDRPPSKRMMEAAAAEKRGAPPASPRVATGEAEGWGDYLTRQLNERTEKLNLMGDSMEGAADASKSYADSASKFMKQQQRNMLLGGLKSKFF</sequence>
<dbReference type="PROSITE" id="PS50082">
    <property type="entry name" value="WD_REPEATS_2"/>
    <property type="match status" value="1"/>
</dbReference>
<protein>
    <recommendedName>
        <fullName evidence="5">Lethal giant larvae (Lgl)-like C-terminal domain-containing protein</fullName>
    </recommendedName>
</protein>
<dbReference type="CDD" id="cd15873">
    <property type="entry name" value="R-SNARE_STXBP5_6"/>
    <property type="match status" value="1"/>
</dbReference>
<dbReference type="Proteomes" id="UP001391051">
    <property type="component" value="Unassembled WGS sequence"/>
</dbReference>
<dbReference type="RefSeq" id="XP_066693081.1">
    <property type="nucleotide sequence ID" value="XM_066850843.1"/>
</dbReference>
<evidence type="ECO:0000313" key="7">
    <source>
        <dbReference type="Proteomes" id="UP001391051"/>
    </source>
</evidence>
<dbReference type="Pfam" id="PF00400">
    <property type="entry name" value="WD40"/>
    <property type="match status" value="1"/>
</dbReference>
<dbReference type="InterPro" id="IPR001680">
    <property type="entry name" value="WD40_rpt"/>
</dbReference>
<feature type="compositionally biased region" description="Basic and acidic residues" evidence="4">
    <location>
        <begin position="894"/>
        <end position="909"/>
    </location>
</feature>
<evidence type="ECO:0000256" key="1">
    <source>
        <dbReference type="ARBA" id="ARBA00008070"/>
    </source>
</evidence>
<accession>A0ABR1PTK7</accession>
<dbReference type="PANTHER" id="PTHR10241:SF25">
    <property type="entry name" value="TOMOSYN, ISOFORM C"/>
    <property type="match status" value="1"/>
</dbReference>
<dbReference type="Pfam" id="PF08596">
    <property type="entry name" value="Lgl_C"/>
    <property type="match status" value="1"/>
</dbReference>
<dbReference type="EMBL" id="JAQQWE010000010">
    <property type="protein sequence ID" value="KAK7937753.1"/>
    <property type="molecule type" value="Genomic_DNA"/>
</dbReference>
<evidence type="ECO:0000256" key="2">
    <source>
        <dbReference type="ARBA" id="ARBA00022483"/>
    </source>
</evidence>
<evidence type="ECO:0000259" key="5">
    <source>
        <dbReference type="Pfam" id="PF08596"/>
    </source>
</evidence>
<reference evidence="6 7" key="1">
    <citation type="submission" date="2023-01" db="EMBL/GenBank/DDBJ databases">
        <title>Analysis of 21 Apiospora genomes using comparative genomics revels a genus with tremendous synthesis potential of carbohydrate active enzymes and secondary metabolites.</title>
        <authorList>
            <person name="Sorensen T."/>
        </authorList>
    </citation>
    <scope>NUCLEOTIDE SEQUENCE [LARGE SCALE GENOMIC DNA]</scope>
    <source>
        <strain evidence="6 7">CBS 24483</strain>
    </source>
</reference>
<organism evidence="6 7">
    <name type="scientific">Apiospora aurea</name>
    <dbReference type="NCBI Taxonomy" id="335848"/>
    <lineage>
        <taxon>Eukaryota</taxon>
        <taxon>Fungi</taxon>
        <taxon>Dikarya</taxon>
        <taxon>Ascomycota</taxon>
        <taxon>Pezizomycotina</taxon>
        <taxon>Sordariomycetes</taxon>
        <taxon>Xylariomycetidae</taxon>
        <taxon>Amphisphaeriales</taxon>
        <taxon>Apiosporaceae</taxon>
        <taxon>Apiospora</taxon>
    </lineage>
</organism>
<dbReference type="GeneID" id="92083905"/>
<keyword evidence="7" id="KW-1185">Reference proteome</keyword>
<dbReference type="PANTHER" id="PTHR10241">
    <property type="entry name" value="LETHAL 2 GIANT LARVAE PROTEIN"/>
    <property type="match status" value="1"/>
</dbReference>
<name>A0ABR1PTK7_9PEZI</name>
<dbReference type="InterPro" id="IPR013905">
    <property type="entry name" value="Lgl_C_dom"/>
</dbReference>